<reference evidence="9 10" key="1">
    <citation type="journal article" date="2019" name="Int. J. Syst. Evol. Microbiol.">
        <title>The Global Catalogue of Microorganisms (GCM) 10K type strain sequencing project: providing services to taxonomists for standard genome sequencing and annotation.</title>
        <authorList>
            <consortium name="The Broad Institute Genomics Platform"/>
            <consortium name="The Broad Institute Genome Sequencing Center for Infectious Disease"/>
            <person name="Wu L."/>
            <person name="Ma J."/>
        </authorList>
    </citation>
    <scope>NUCLEOTIDE SEQUENCE [LARGE SCALE GENOMIC DNA]</scope>
    <source>
        <strain evidence="9 10">IBRC-M 10256</strain>
    </source>
</reference>
<dbReference type="PANTHER" id="PTHR43833:SF5">
    <property type="entry name" value="TRK SYSTEM POTASSIUM UPTAKE PROTEIN TRKA"/>
    <property type="match status" value="1"/>
</dbReference>
<comment type="function">
    <text evidence="1">Part of a potassium transport system.</text>
</comment>
<proteinExistence type="predicted"/>
<keyword evidence="4" id="KW-0630">Potassium</keyword>
<dbReference type="PRINTS" id="PR00335">
    <property type="entry name" value="KUPTAKETRKA"/>
</dbReference>
<feature type="domain" description="RCK C-terminal" evidence="8">
    <location>
        <begin position="135"/>
        <end position="217"/>
    </location>
</feature>
<dbReference type="InterPro" id="IPR036721">
    <property type="entry name" value="RCK_C_sf"/>
</dbReference>
<dbReference type="GO" id="GO:0034220">
    <property type="term" value="P:monoatomic ion transmembrane transport"/>
    <property type="evidence" value="ECO:0007669"/>
    <property type="project" value="UniProtKB-KW"/>
</dbReference>
<evidence type="ECO:0000313" key="9">
    <source>
        <dbReference type="EMBL" id="MFC3957009.1"/>
    </source>
</evidence>
<dbReference type="SUPFAM" id="SSF116726">
    <property type="entry name" value="TrkA C-terminal domain-like"/>
    <property type="match status" value="1"/>
</dbReference>
<dbReference type="Gene3D" id="3.40.50.720">
    <property type="entry name" value="NAD(P)-binding Rossmann-like Domain"/>
    <property type="match status" value="1"/>
</dbReference>
<gene>
    <name evidence="9" type="ORF">ACFOUR_01295</name>
</gene>
<keyword evidence="10" id="KW-1185">Reference proteome</keyword>
<name>A0ABD5NJ44_9EURY</name>
<dbReference type="Gene3D" id="3.30.70.1450">
    <property type="entry name" value="Regulator of K+ conductance, C-terminal domain"/>
    <property type="match status" value="1"/>
</dbReference>
<feature type="domain" description="RCK N-terminal" evidence="7">
    <location>
        <begin position="1"/>
        <end position="122"/>
    </location>
</feature>
<evidence type="ECO:0000256" key="6">
    <source>
        <dbReference type="ARBA" id="ARBA00023065"/>
    </source>
</evidence>
<evidence type="ECO:0000313" key="10">
    <source>
        <dbReference type="Proteomes" id="UP001595846"/>
    </source>
</evidence>
<evidence type="ECO:0000256" key="2">
    <source>
        <dbReference type="ARBA" id="ARBA00022448"/>
    </source>
</evidence>
<evidence type="ECO:0000256" key="5">
    <source>
        <dbReference type="ARBA" id="ARBA00023027"/>
    </source>
</evidence>
<dbReference type="Pfam" id="PF02254">
    <property type="entry name" value="TrkA_N"/>
    <property type="match status" value="1"/>
</dbReference>
<keyword evidence="3" id="KW-0633">Potassium transport</keyword>
<comment type="caution">
    <text evidence="9">The sequence shown here is derived from an EMBL/GenBank/DDBJ whole genome shotgun (WGS) entry which is preliminary data.</text>
</comment>
<dbReference type="PROSITE" id="PS51202">
    <property type="entry name" value="RCK_C"/>
    <property type="match status" value="1"/>
</dbReference>
<dbReference type="AlphaFoldDB" id="A0ABD5NJ44"/>
<keyword evidence="5" id="KW-0520">NAD</keyword>
<dbReference type="InterPro" id="IPR006036">
    <property type="entry name" value="K_uptake_TrkA"/>
</dbReference>
<dbReference type="SUPFAM" id="SSF51735">
    <property type="entry name" value="NAD(P)-binding Rossmann-fold domains"/>
    <property type="match status" value="1"/>
</dbReference>
<evidence type="ECO:0000256" key="3">
    <source>
        <dbReference type="ARBA" id="ARBA00022538"/>
    </source>
</evidence>
<organism evidence="9 10">
    <name type="scientific">Halovivax cerinus</name>
    <dbReference type="NCBI Taxonomy" id="1487865"/>
    <lineage>
        <taxon>Archaea</taxon>
        <taxon>Methanobacteriati</taxon>
        <taxon>Methanobacteriota</taxon>
        <taxon>Stenosarchaea group</taxon>
        <taxon>Halobacteria</taxon>
        <taxon>Halobacteriales</taxon>
        <taxon>Natrialbaceae</taxon>
        <taxon>Halovivax</taxon>
    </lineage>
</organism>
<dbReference type="PROSITE" id="PS51201">
    <property type="entry name" value="RCK_N"/>
    <property type="match status" value="1"/>
</dbReference>
<keyword evidence="6" id="KW-0406">Ion transport</keyword>
<accession>A0ABD5NJ44</accession>
<dbReference type="PANTHER" id="PTHR43833">
    <property type="entry name" value="POTASSIUM CHANNEL PROTEIN 2-RELATED-RELATED"/>
    <property type="match status" value="1"/>
</dbReference>
<dbReference type="GeneID" id="73904829"/>
<dbReference type="InterPro" id="IPR003148">
    <property type="entry name" value="RCK_N"/>
</dbReference>
<evidence type="ECO:0000259" key="7">
    <source>
        <dbReference type="PROSITE" id="PS51201"/>
    </source>
</evidence>
<evidence type="ECO:0000259" key="8">
    <source>
        <dbReference type="PROSITE" id="PS51202"/>
    </source>
</evidence>
<dbReference type="InterPro" id="IPR050721">
    <property type="entry name" value="Trk_Ktr_HKT_K-transport"/>
</dbReference>
<dbReference type="RefSeq" id="WP_256532060.1">
    <property type="nucleotide sequence ID" value="NZ_CP101824.1"/>
</dbReference>
<dbReference type="InterPro" id="IPR006037">
    <property type="entry name" value="RCK_C"/>
</dbReference>
<protein>
    <submittedName>
        <fullName evidence="9">Potassium channel family protein</fullName>
    </submittedName>
</protein>
<sequence length="231" mass="24631">MRFVIVGAGRVGARTARVLRDEGHDVTVIERDESAVRRAKDAGLDVVIGDGAREEILKEAGIEDADAVGALTRDLNANFAACLIASHAGCRTVMRIDDDYREEIYRRYADEVDEVVYPERLGAIGAKNALLGGTIRAIADIAQNLQIVELTVTSESPVAGYLVSELELPADARVLAHATGDEPFHVPDVDGSLAAGDRLVVLADFDVLSDVRQIVVGEADGEQTVEPGGAR</sequence>
<dbReference type="Proteomes" id="UP001595846">
    <property type="component" value="Unassembled WGS sequence"/>
</dbReference>
<dbReference type="GO" id="GO:0006813">
    <property type="term" value="P:potassium ion transport"/>
    <property type="evidence" value="ECO:0007669"/>
    <property type="project" value="UniProtKB-KW"/>
</dbReference>
<evidence type="ECO:0000256" key="1">
    <source>
        <dbReference type="ARBA" id="ARBA00003660"/>
    </source>
</evidence>
<dbReference type="InterPro" id="IPR036291">
    <property type="entry name" value="NAD(P)-bd_dom_sf"/>
</dbReference>
<keyword evidence="2" id="KW-0813">Transport</keyword>
<dbReference type="Pfam" id="PF02080">
    <property type="entry name" value="TrkA_C"/>
    <property type="match status" value="1"/>
</dbReference>
<evidence type="ECO:0000256" key="4">
    <source>
        <dbReference type="ARBA" id="ARBA00022958"/>
    </source>
</evidence>
<dbReference type="EMBL" id="JBHSAQ010000001">
    <property type="protein sequence ID" value="MFC3957009.1"/>
    <property type="molecule type" value="Genomic_DNA"/>
</dbReference>
<keyword evidence="9" id="KW-0407">Ion channel</keyword>